<dbReference type="AlphaFoldDB" id="A0A9P0QFS5"/>
<feature type="non-terminal residue" evidence="1">
    <location>
        <position position="1"/>
    </location>
</feature>
<accession>A0A9P0QFS5</accession>
<protein>
    <submittedName>
        <fullName evidence="1">Uncharacterized protein</fullName>
    </submittedName>
</protein>
<dbReference type="Proteomes" id="UP001152888">
    <property type="component" value="Unassembled WGS sequence"/>
</dbReference>
<evidence type="ECO:0000313" key="2">
    <source>
        <dbReference type="Proteomes" id="UP001152888"/>
    </source>
</evidence>
<comment type="caution">
    <text evidence="1">The sequence shown here is derived from an EMBL/GenBank/DDBJ whole genome shotgun (WGS) entry which is preliminary data.</text>
</comment>
<sequence>IQTYTLQQGGLPEPTQLVARARRRLFRHSYDGGKSGSASPEGGGTADCVKVSPWMKLTEGYRQTAASRLRPPERLAEGGAVAVAACLSRESMCRVCLGMRLPRSNAL</sequence>
<proteinExistence type="predicted"/>
<dbReference type="EMBL" id="CAKOFQ010010046">
    <property type="protein sequence ID" value="CAH2018936.1"/>
    <property type="molecule type" value="Genomic_DNA"/>
</dbReference>
<name>A0A9P0QFS5_ACAOB</name>
<reference evidence="1" key="1">
    <citation type="submission" date="2022-03" db="EMBL/GenBank/DDBJ databases">
        <authorList>
            <person name="Sayadi A."/>
        </authorList>
    </citation>
    <scope>NUCLEOTIDE SEQUENCE</scope>
</reference>
<keyword evidence="2" id="KW-1185">Reference proteome</keyword>
<gene>
    <name evidence="1" type="ORF">ACAOBT_LOCUS36939</name>
</gene>
<evidence type="ECO:0000313" key="1">
    <source>
        <dbReference type="EMBL" id="CAH2018936.1"/>
    </source>
</evidence>
<organism evidence="1 2">
    <name type="scientific">Acanthoscelides obtectus</name>
    <name type="common">Bean weevil</name>
    <name type="synonym">Bruchus obtectus</name>
    <dbReference type="NCBI Taxonomy" id="200917"/>
    <lineage>
        <taxon>Eukaryota</taxon>
        <taxon>Metazoa</taxon>
        <taxon>Ecdysozoa</taxon>
        <taxon>Arthropoda</taxon>
        <taxon>Hexapoda</taxon>
        <taxon>Insecta</taxon>
        <taxon>Pterygota</taxon>
        <taxon>Neoptera</taxon>
        <taxon>Endopterygota</taxon>
        <taxon>Coleoptera</taxon>
        <taxon>Polyphaga</taxon>
        <taxon>Cucujiformia</taxon>
        <taxon>Chrysomeloidea</taxon>
        <taxon>Chrysomelidae</taxon>
        <taxon>Bruchinae</taxon>
        <taxon>Bruchini</taxon>
        <taxon>Acanthoscelides</taxon>
    </lineage>
</organism>